<comment type="catalytic activity">
    <reaction evidence="9 10">
        <text>[thioredoxin]-dithiol + NADP(+) = [thioredoxin]-disulfide + NADPH + H(+)</text>
        <dbReference type="Rhea" id="RHEA:20345"/>
        <dbReference type="Rhea" id="RHEA-COMP:10698"/>
        <dbReference type="Rhea" id="RHEA-COMP:10700"/>
        <dbReference type="ChEBI" id="CHEBI:15378"/>
        <dbReference type="ChEBI" id="CHEBI:29950"/>
        <dbReference type="ChEBI" id="CHEBI:50058"/>
        <dbReference type="ChEBI" id="CHEBI:57783"/>
        <dbReference type="ChEBI" id="CHEBI:58349"/>
        <dbReference type="EC" id="1.8.1.9"/>
    </reaction>
</comment>
<proteinExistence type="inferred from homology"/>
<feature type="domain" description="FAD/NAD(P)-binding" evidence="12">
    <location>
        <begin position="10"/>
        <end position="296"/>
    </location>
</feature>
<dbReference type="Gene3D" id="3.50.50.60">
    <property type="entry name" value="FAD/NAD(P)-binding domain"/>
    <property type="match status" value="2"/>
</dbReference>
<name>A0A1M4S6S3_9LACT</name>
<evidence type="ECO:0000256" key="5">
    <source>
        <dbReference type="ARBA" id="ARBA00022827"/>
    </source>
</evidence>
<dbReference type="InterPro" id="IPR036188">
    <property type="entry name" value="FAD/NAD-bd_sf"/>
</dbReference>
<dbReference type="Proteomes" id="UP000184128">
    <property type="component" value="Unassembled WGS sequence"/>
</dbReference>
<dbReference type="EMBL" id="FQUF01000002">
    <property type="protein sequence ID" value="SHE27717.1"/>
    <property type="molecule type" value="Genomic_DNA"/>
</dbReference>
<dbReference type="InterPro" id="IPR023753">
    <property type="entry name" value="FAD/NAD-binding_dom"/>
</dbReference>
<evidence type="ECO:0000256" key="4">
    <source>
        <dbReference type="ARBA" id="ARBA00022630"/>
    </source>
</evidence>
<evidence type="ECO:0000256" key="7">
    <source>
        <dbReference type="ARBA" id="ARBA00023157"/>
    </source>
</evidence>
<evidence type="ECO:0000259" key="12">
    <source>
        <dbReference type="Pfam" id="PF07992"/>
    </source>
</evidence>
<organism evidence="13 14">
    <name type="scientific">Atopostipes suicloacalis DSM 15692</name>
    <dbReference type="NCBI Taxonomy" id="1121025"/>
    <lineage>
        <taxon>Bacteria</taxon>
        <taxon>Bacillati</taxon>
        <taxon>Bacillota</taxon>
        <taxon>Bacilli</taxon>
        <taxon>Lactobacillales</taxon>
        <taxon>Carnobacteriaceae</taxon>
        <taxon>Atopostipes</taxon>
    </lineage>
</organism>
<keyword evidence="6 10" id="KW-0560">Oxidoreductase</keyword>
<evidence type="ECO:0000313" key="13">
    <source>
        <dbReference type="EMBL" id="SHE27717.1"/>
    </source>
</evidence>
<dbReference type="GO" id="GO:0004791">
    <property type="term" value="F:thioredoxin-disulfide reductase (NADPH) activity"/>
    <property type="evidence" value="ECO:0007669"/>
    <property type="project" value="UniProtKB-UniRule"/>
</dbReference>
<comment type="cofactor">
    <cofactor evidence="11">
        <name>FAD</name>
        <dbReference type="ChEBI" id="CHEBI:57692"/>
    </cofactor>
    <text evidence="11">Binds 1 FAD per subunit.</text>
</comment>
<dbReference type="PANTHER" id="PTHR48105">
    <property type="entry name" value="THIOREDOXIN REDUCTASE 1-RELATED-RELATED"/>
    <property type="match status" value="1"/>
</dbReference>
<dbReference type="PROSITE" id="PS00573">
    <property type="entry name" value="PYRIDINE_REDOX_2"/>
    <property type="match status" value="1"/>
</dbReference>
<dbReference type="PRINTS" id="PR00368">
    <property type="entry name" value="FADPNR"/>
</dbReference>
<comment type="similarity">
    <text evidence="1 10">Belongs to the class-II pyridine nucleotide-disulfide oxidoreductase family.</text>
</comment>
<dbReference type="EC" id="1.8.1.9" evidence="10"/>
<evidence type="ECO:0000256" key="2">
    <source>
        <dbReference type="ARBA" id="ARBA00011738"/>
    </source>
</evidence>
<keyword evidence="8 10" id="KW-0676">Redox-active center</keyword>
<dbReference type="AlphaFoldDB" id="A0A1M4S6S3"/>
<evidence type="ECO:0000256" key="10">
    <source>
        <dbReference type="RuleBase" id="RU003880"/>
    </source>
</evidence>
<dbReference type="STRING" id="1121025.SAMN02745249_00064"/>
<dbReference type="InterPro" id="IPR008255">
    <property type="entry name" value="Pyr_nucl-diS_OxRdtase_2_AS"/>
</dbReference>
<keyword evidence="11" id="KW-0521">NADP</keyword>
<dbReference type="Pfam" id="PF07992">
    <property type="entry name" value="Pyr_redox_2"/>
    <property type="match status" value="1"/>
</dbReference>
<evidence type="ECO:0000256" key="6">
    <source>
        <dbReference type="ARBA" id="ARBA00023002"/>
    </source>
</evidence>
<evidence type="ECO:0000256" key="1">
    <source>
        <dbReference type="ARBA" id="ARBA00009333"/>
    </source>
</evidence>
<dbReference type="GO" id="GO:0019430">
    <property type="term" value="P:removal of superoxide radicals"/>
    <property type="evidence" value="ECO:0007669"/>
    <property type="project" value="UniProtKB-UniRule"/>
</dbReference>
<dbReference type="GO" id="GO:0005737">
    <property type="term" value="C:cytoplasm"/>
    <property type="evidence" value="ECO:0007669"/>
    <property type="project" value="InterPro"/>
</dbReference>
<dbReference type="OrthoDB" id="9806179at2"/>
<accession>A0A1M4S6S3</accession>
<sequence>MEKEIQDTIYDVVVIGSGPGGMTAALYASRSDLSTLLIERGVPGGQLINTAEVENYAGFKSIKGPELANNMYEGATQFGAEYTFGDVREIIDGKEYKQIVTANKIFKARAVIISTGAEHKKLGVTGESKLNGRGVSYCAVCDGAFFRDRPLVVVGGGDSAVEEGTYLTQFASEVTVIHRRDELRAQQILQNRAFSNDKMKFIWDTVVEEIKGENNVEALVLRNVKTNEVSELPADGVFIYIGLIPNTEAFLKLGITDEEGWILTDNNMETSVPGIFAVGDVRDTVLRQVATAVGDGSIAGDAAYKYIESLKEELALTEEAK</sequence>
<keyword evidence="5 10" id="KW-0274">FAD</keyword>
<reference evidence="14" key="1">
    <citation type="submission" date="2016-11" db="EMBL/GenBank/DDBJ databases">
        <authorList>
            <person name="Varghese N."/>
            <person name="Submissions S."/>
        </authorList>
    </citation>
    <scope>NUCLEOTIDE SEQUENCE [LARGE SCALE GENOMIC DNA]</scope>
    <source>
        <strain evidence="14">DSM 15692</strain>
    </source>
</reference>
<dbReference type="PRINTS" id="PR00469">
    <property type="entry name" value="PNDRDTASEII"/>
</dbReference>
<keyword evidence="14" id="KW-1185">Reference proteome</keyword>
<dbReference type="SUPFAM" id="SSF51905">
    <property type="entry name" value="FAD/NAD(P)-binding domain"/>
    <property type="match status" value="1"/>
</dbReference>
<evidence type="ECO:0000256" key="8">
    <source>
        <dbReference type="ARBA" id="ARBA00023284"/>
    </source>
</evidence>
<dbReference type="NCBIfam" id="TIGR01292">
    <property type="entry name" value="TRX_reduct"/>
    <property type="match status" value="1"/>
</dbReference>
<evidence type="ECO:0000256" key="11">
    <source>
        <dbReference type="RuleBase" id="RU003881"/>
    </source>
</evidence>
<keyword evidence="7" id="KW-1015">Disulfide bond</keyword>
<gene>
    <name evidence="13" type="ORF">SAMN02745249_00064</name>
</gene>
<evidence type="ECO:0000313" key="14">
    <source>
        <dbReference type="Proteomes" id="UP000184128"/>
    </source>
</evidence>
<dbReference type="RefSeq" id="WP_073294462.1">
    <property type="nucleotide sequence ID" value="NZ_FQUF01000002.1"/>
</dbReference>
<protein>
    <recommendedName>
        <fullName evidence="3 10">Thioredoxin reductase</fullName>
        <ecNumber evidence="10">1.8.1.9</ecNumber>
    </recommendedName>
</protein>
<dbReference type="InterPro" id="IPR050097">
    <property type="entry name" value="Ferredoxin-NADP_redctase_2"/>
</dbReference>
<dbReference type="InterPro" id="IPR005982">
    <property type="entry name" value="Thioredox_Rdtase"/>
</dbReference>
<comment type="subunit">
    <text evidence="2 10">Homodimer.</text>
</comment>
<evidence type="ECO:0000256" key="3">
    <source>
        <dbReference type="ARBA" id="ARBA00018719"/>
    </source>
</evidence>
<evidence type="ECO:0000256" key="9">
    <source>
        <dbReference type="ARBA" id="ARBA00048132"/>
    </source>
</evidence>
<keyword evidence="4 10" id="KW-0285">Flavoprotein</keyword>